<evidence type="ECO:0000313" key="2">
    <source>
        <dbReference type="EMBL" id="KLU84001.1"/>
    </source>
</evidence>
<dbReference type="EMBL" id="ADBL01000742">
    <property type="status" value="NOT_ANNOTATED_CDS"/>
    <property type="molecule type" value="Genomic_DNA"/>
</dbReference>
<organism evidence="3 4">
    <name type="scientific">Magnaporthiopsis poae (strain ATCC 64411 / 73-15)</name>
    <name type="common">Kentucky bluegrass fungus</name>
    <name type="synonym">Magnaporthe poae</name>
    <dbReference type="NCBI Taxonomy" id="644358"/>
    <lineage>
        <taxon>Eukaryota</taxon>
        <taxon>Fungi</taxon>
        <taxon>Dikarya</taxon>
        <taxon>Ascomycota</taxon>
        <taxon>Pezizomycotina</taxon>
        <taxon>Sordariomycetes</taxon>
        <taxon>Sordariomycetidae</taxon>
        <taxon>Magnaporthales</taxon>
        <taxon>Magnaporthaceae</taxon>
        <taxon>Magnaporthiopsis</taxon>
    </lineage>
</organism>
<feature type="region of interest" description="Disordered" evidence="1">
    <location>
        <begin position="89"/>
        <end position="109"/>
    </location>
</feature>
<dbReference type="VEuPathDB" id="FungiDB:MAPG_03049"/>
<reference evidence="3" key="4">
    <citation type="journal article" date="2015" name="G3 (Bethesda)">
        <title>Genome sequences of three phytopathogenic species of the Magnaporthaceae family of fungi.</title>
        <authorList>
            <person name="Okagaki L.H."/>
            <person name="Nunes C.C."/>
            <person name="Sailsbery J."/>
            <person name="Clay B."/>
            <person name="Brown D."/>
            <person name="John T."/>
            <person name="Oh Y."/>
            <person name="Young N."/>
            <person name="Fitzgerald M."/>
            <person name="Haas B.J."/>
            <person name="Zeng Q."/>
            <person name="Young S."/>
            <person name="Adiconis X."/>
            <person name="Fan L."/>
            <person name="Levin J.Z."/>
            <person name="Mitchell T.K."/>
            <person name="Okubara P.A."/>
            <person name="Farman M.L."/>
            <person name="Kohn L.M."/>
            <person name="Birren B."/>
            <person name="Ma L.-J."/>
            <person name="Dean R.A."/>
        </authorList>
    </citation>
    <scope>NUCLEOTIDE SEQUENCE</scope>
    <source>
        <strain evidence="3">ATCC 64411 / 73-15</strain>
    </source>
</reference>
<accession>A0A0C4DT01</accession>
<keyword evidence="4" id="KW-1185">Reference proteome</keyword>
<reference evidence="2" key="3">
    <citation type="submission" date="2011-03" db="EMBL/GenBank/DDBJ databases">
        <title>Annotation of Magnaporthe poae ATCC 64411.</title>
        <authorList>
            <person name="Ma L.-J."/>
            <person name="Dead R."/>
            <person name="Young S.K."/>
            <person name="Zeng Q."/>
            <person name="Gargeya S."/>
            <person name="Fitzgerald M."/>
            <person name="Haas B."/>
            <person name="Abouelleil A."/>
            <person name="Alvarado L."/>
            <person name="Arachchi H.M."/>
            <person name="Berlin A."/>
            <person name="Brown A."/>
            <person name="Chapman S.B."/>
            <person name="Chen Z."/>
            <person name="Dunbar C."/>
            <person name="Freedman E."/>
            <person name="Gearin G."/>
            <person name="Gellesch M."/>
            <person name="Goldberg J."/>
            <person name="Griggs A."/>
            <person name="Gujja S."/>
            <person name="Heiman D."/>
            <person name="Howarth C."/>
            <person name="Larson L."/>
            <person name="Lui A."/>
            <person name="MacDonald P.J.P."/>
            <person name="Mehta T."/>
            <person name="Montmayeur A."/>
            <person name="Murphy C."/>
            <person name="Neiman D."/>
            <person name="Pearson M."/>
            <person name="Priest M."/>
            <person name="Roberts A."/>
            <person name="Saif S."/>
            <person name="Shea T."/>
            <person name="Shenoy N."/>
            <person name="Sisk P."/>
            <person name="Stolte C."/>
            <person name="Sykes S."/>
            <person name="Yandava C."/>
            <person name="Wortman J."/>
            <person name="Nusbaum C."/>
            <person name="Birren B."/>
        </authorList>
    </citation>
    <scope>NUCLEOTIDE SEQUENCE</scope>
    <source>
        <strain evidence="2">ATCC 64411</strain>
    </source>
</reference>
<protein>
    <submittedName>
        <fullName evidence="2 3">Uncharacterized protein</fullName>
    </submittedName>
</protein>
<reference evidence="4" key="2">
    <citation type="submission" date="2010-05" db="EMBL/GenBank/DDBJ databases">
        <title>The genome sequence of Magnaporthe poae strain ATCC 64411.</title>
        <authorList>
            <person name="Ma L.-J."/>
            <person name="Dead R."/>
            <person name="Young S."/>
            <person name="Zeng Q."/>
            <person name="Koehrsen M."/>
            <person name="Alvarado L."/>
            <person name="Berlin A."/>
            <person name="Chapman S.B."/>
            <person name="Chen Z."/>
            <person name="Freedman E."/>
            <person name="Gellesch M."/>
            <person name="Goldberg J."/>
            <person name="Griggs A."/>
            <person name="Gujja S."/>
            <person name="Heilman E.R."/>
            <person name="Heiman D."/>
            <person name="Hepburn T."/>
            <person name="Howarth C."/>
            <person name="Jen D."/>
            <person name="Larson L."/>
            <person name="Mehta T."/>
            <person name="Neiman D."/>
            <person name="Pearson M."/>
            <person name="Roberts A."/>
            <person name="Saif S."/>
            <person name="Shea T."/>
            <person name="Shenoy N."/>
            <person name="Sisk P."/>
            <person name="Stolte C."/>
            <person name="Sykes S."/>
            <person name="Walk T."/>
            <person name="White J."/>
            <person name="Yandava C."/>
            <person name="Haas B."/>
            <person name="Nusbaum C."/>
            <person name="Birren B."/>
        </authorList>
    </citation>
    <scope>NUCLEOTIDE SEQUENCE [LARGE SCALE GENOMIC DNA]</scope>
    <source>
        <strain evidence="4">ATCC 64411 / 73-15</strain>
    </source>
</reference>
<evidence type="ECO:0000256" key="1">
    <source>
        <dbReference type="SAM" id="MobiDB-lite"/>
    </source>
</evidence>
<reference evidence="3" key="5">
    <citation type="submission" date="2015-06" db="UniProtKB">
        <authorList>
            <consortium name="EnsemblFungi"/>
        </authorList>
    </citation>
    <scope>IDENTIFICATION</scope>
    <source>
        <strain evidence="3">ATCC 64411</strain>
    </source>
</reference>
<name>A0A0C4DT01_MAGP6</name>
<feature type="region of interest" description="Disordered" evidence="1">
    <location>
        <begin position="148"/>
        <end position="172"/>
    </location>
</feature>
<dbReference type="AlphaFoldDB" id="A0A0C4DT01"/>
<dbReference type="EMBL" id="GL876967">
    <property type="protein sequence ID" value="KLU84001.1"/>
    <property type="molecule type" value="Genomic_DNA"/>
</dbReference>
<proteinExistence type="predicted"/>
<sequence length="209" mass="22382">MQRAVPCSPWMSGYFLFGPAGPSTCINPSAVGHNPREDATCRTAYSIFSRALSRACSIYRLGTYCSLFHSRGHQCHCLPMFLANPVDATPPKPEAGSPPALGSRPCARPGEAPPPLEFEMVPCRRCAGAAPTKKTLIPHILPPDWFGTGLDRSGAPPRKSDSTLSPGPQSLSTSLTYTSQLEAYMIMLGCPHLTGFLGTPKLPLPRSSQ</sequence>
<evidence type="ECO:0000313" key="4">
    <source>
        <dbReference type="Proteomes" id="UP000011715"/>
    </source>
</evidence>
<dbReference type="EnsemblFungi" id="MAPG_03049T0">
    <property type="protein sequence ID" value="MAPG_03049T0"/>
    <property type="gene ID" value="MAPG_03049"/>
</dbReference>
<gene>
    <name evidence="2" type="ORF">MAPG_03049</name>
</gene>
<dbReference type="Proteomes" id="UP000011715">
    <property type="component" value="Unassembled WGS sequence"/>
</dbReference>
<reference evidence="2" key="1">
    <citation type="submission" date="2010-05" db="EMBL/GenBank/DDBJ databases">
        <title>The Genome Sequence of Magnaporthe poae strain ATCC 64411.</title>
        <authorList>
            <consortium name="The Broad Institute Genome Sequencing Platform"/>
            <consortium name="Broad Institute Genome Sequencing Center for Infectious Disease"/>
            <person name="Ma L.-J."/>
            <person name="Dead R."/>
            <person name="Young S."/>
            <person name="Zeng Q."/>
            <person name="Koehrsen M."/>
            <person name="Alvarado L."/>
            <person name="Berlin A."/>
            <person name="Chapman S.B."/>
            <person name="Chen Z."/>
            <person name="Freedman E."/>
            <person name="Gellesch M."/>
            <person name="Goldberg J."/>
            <person name="Griggs A."/>
            <person name="Gujja S."/>
            <person name="Heilman E.R."/>
            <person name="Heiman D."/>
            <person name="Hepburn T."/>
            <person name="Howarth C."/>
            <person name="Jen D."/>
            <person name="Larson L."/>
            <person name="Mehta T."/>
            <person name="Neiman D."/>
            <person name="Pearson M."/>
            <person name="Roberts A."/>
            <person name="Saif S."/>
            <person name="Shea T."/>
            <person name="Shenoy N."/>
            <person name="Sisk P."/>
            <person name="Stolte C."/>
            <person name="Sykes S."/>
            <person name="Walk T."/>
            <person name="White J."/>
            <person name="Yandava C."/>
            <person name="Haas B."/>
            <person name="Nusbaum C."/>
            <person name="Birren B."/>
        </authorList>
    </citation>
    <scope>NUCLEOTIDE SEQUENCE</scope>
    <source>
        <strain evidence="2">ATCC 64411</strain>
    </source>
</reference>
<evidence type="ECO:0000313" key="3">
    <source>
        <dbReference type="EnsemblFungi" id="MAPG_03049T0"/>
    </source>
</evidence>